<name>A0A4C2A554_EUMVA</name>
<feature type="non-terminal residue" evidence="2">
    <location>
        <position position="1"/>
    </location>
</feature>
<proteinExistence type="predicted"/>
<evidence type="ECO:0000313" key="2">
    <source>
        <dbReference type="EMBL" id="GBP95826.1"/>
    </source>
</evidence>
<dbReference type="EMBL" id="BGZK01002686">
    <property type="protein sequence ID" value="GBP95826.1"/>
    <property type="molecule type" value="Genomic_DNA"/>
</dbReference>
<accession>A0A4C2A554</accession>
<dbReference type="AlphaFoldDB" id="A0A4C2A554"/>
<feature type="region of interest" description="Disordered" evidence="1">
    <location>
        <begin position="121"/>
        <end position="153"/>
    </location>
</feature>
<keyword evidence="3" id="KW-1185">Reference proteome</keyword>
<reference evidence="2 3" key="1">
    <citation type="journal article" date="2019" name="Commun. Biol.">
        <title>The bagworm genome reveals a unique fibroin gene that provides high tensile strength.</title>
        <authorList>
            <person name="Kono N."/>
            <person name="Nakamura H."/>
            <person name="Ohtoshi R."/>
            <person name="Tomita M."/>
            <person name="Numata K."/>
            <person name="Arakawa K."/>
        </authorList>
    </citation>
    <scope>NUCLEOTIDE SEQUENCE [LARGE SCALE GENOMIC DNA]</scope>
</reference>
<dbReference type="Proteomes" id="UP000299102">
    <property type="component" value="Unassembled WGS sequence"/>
</dbReference>
<evidence type="ECO:0000256" key="1">
    <source>
        <dbReference type="SAM" id="MobiDB-lite"/>
    </source>
</evidence>
<protein>
    <submittedName>
        <fullName evidence="2">Uncharacterized protein</fullName>
    </submittedName>
</protein>
<comment type="caution">
    <text evidence="2">The sequence shown here is derived from an EMBL/GenBank/DDBJ whole genome shotgun (WGS) entry which is preliminary data.</text>
</comment>
<gene>
    <name evidence="2" type="ORF">EVAR_60633_1</name>
</gene>
<organism evidence="2 3">
    <name type="scientific">Eumeta variegata</name>
    <name type="common">Bagworm moth</name>
    <name type="synonym">Eumeta japonica</name>
    <dbReference type="NCBI Taxonomy" id="151549"/>
    <lineage>
        <taxon>Eukaryota</taxon>
        <taxon>Metazoa</taxon>
        <taxon>Ecdysozoa</taxon>
        <taxon>Arthropoda</taxon>
        <taxon>Hexapoda</taxon>
        <taxon>Insecta</taxon>
        <taxon>Pterygota</taxon>
        <taxon>Neoptera</taxon>
        <taxon>Endopterygota</taxon>
        <taxon>Lepidoptera</taxon>
        <taxon>Glossata</taxon>
        <taxon>Ditrysia</taxon>
        <taxon>Tineoidea</taxon>
        <taxon>Psychidae</taxon>
        <taxon>Oiketicinae</taxon>
        <taxon>Eumeta</taxon>
    </lineage>
</organism>
<evidence type="ECO:0000313" key="3">
    <source>
        <dbReference type="Proteomes" id="UP000299102"/>
    </source>
</evidence>
<sequence>LSPRKPAPRIASRVHASGSAGFLAVWRRLNDGQRFHFQTLLSLFSRASQHDGCNAESDAPPPLHFIGAGRRTYFASCPRLLVGDTTPTDQGMVRTIFLALCQCCRLSPAARAVRERARSFAHAQPAGGGAPALMVGTDEDGGRRSPSRTRSRPLVDADRIKAARIGDPLGVGLTERACRPLIRLSTRRTAAARAARVSGPRPTTLLFCPQSRCHPVPTPATRGARVTAHAQRRRWRGHPAGWLVLDEGAGGRRLSRTRSRPPVVGRWWTPTGSRRHASVTR</sequence>